<dbReference type="InterPro" id="IPR001034">
    <property type="entry name" value="DeoR_HTH"/>
</dbReference>
<evidence type="ECO:0000259" key="5">
    <source>
        <dbReference type="PROSITE" id="PS51000"/>
    </source>
</evidence>
<dbReference type="SUPFAM" id="SSF100950">
    <property type="entry name" value="NagB/RpiA/CoA transferase-like"/>
    <property type="match status" value="1"/>
</dbReference>
<accession>A0ABV7AJT9</accession>
<keyword evidence="2" id="KW-0805">Transcription regulation</keyword>
<dbReference type="Proteomes" id="UP001595443">
    <property type="component" value="Unassembled WGS sequence"/>
</dbReference>
<dbReference type="SUPFAM" id="SSF46785">
    <property type="entry name" value="Winged helix' DNA-binding domain"/>
    <property type="match status" value="1"/>
</dbReference>
<protein>
    <submittedName>
        <fullName evidence="6">DeoR/GlpR family DNA-binding transcription regulator</fullName>
    </submittedName>
</protein>
<dbReference type="InterPro" id="IPR037171">
    <property type="entry name" value="NagB/RpiA_transferase-like"/>
</dbReference>
<dbReference type="PROSITE" id="PS00894">
    <property type="entry name" value="HTH_DEOR_1"/>
    <property type="match status" value="1"/>
</dbReference>
<dbReference type="PROSITE" id="PS51000">
    <property type="entry name" value="HTH_DEOR_2"/>
    <property type="match status" value="1"/>
</dbReference>
<dbReference type="PRINTS" id="PR00037">
    <property type="entry name" value="HTHLACR"/>
</dbReference>
<dbReference type="PANTHER" id="PTHR30363">
    <property type="entry name" value="HTH-TYPE TRANSCRIPTIONAL REGULATOR SRLR-RELATED"/>
    <property type="match status" value="1"/>
</dbReference>
<dbReference type="Pfam" id="PF08220">
    <property type="entry name" value="HTH_DeoR"/>
    <property type="match status" value="1"/>
</dbReference>
<dbReference type="PANTHER" id="PTHR30363:SF4">
    <property type="entry name" value="GLYCEROL-3-PHOSPHATE REGULON REPRESSOR"/>
    <property type="match status" value="1"/>
</dbReference>
<dbReference type="InterPro" id="IPR018356">
    <property type="entry name" value="Tscrpt_reg_HTH_DeoR_CS"/>
</dbReference>
<sequence length="269" mass="28624">MPGRKRQQDLGNMASLSERQRDILGRVRAAGHAEIGALARLYDVSPQTIRRDVNALCAADALRRVHGGVELPRQGANLHYASRRSLNEGAKRAIAEAFAALIPSGVSLAASIGTTPSYAIQALEGQRDLTILTNNLNVAICACDRESWQVQLPGGTVRPDDRDILGPGVEAFFARYQVDFGVFGVGGVAEDGTLLDFTEEEVAARRAIAGNCRRSVLLLDRTKFGRPAHVRGGHLTEVDHVICDAPLPGALAAALAARGGEMTITGEAQ</sequence>
<keyword evidence="1" id="KW-0678">Repressor</keyword>
<evidence type="ECO:0000256" key="1">
    <source>
        <dbReference type="ARBA" id="ARBA00022491"/>
    </source>
</evidence>
<dbReference type="SMART" id="SM01134">
    <property type="entry name" value="DeoRC"/>
    <property type="match status" value="1"/>
</dbReference>
<keyword evidence="3 6" id="KW-0238">DNA-binding</keyword>
<feature type="domain" description="HTH deoR-type" evidence="5">
    <location>
        <begin position="16"/>
        <end position="71"/>
    </location>
</feature>
<dbReference type="Gene3D" id="3.30.750.70">
    <property type="entry name" value="4-hydroxybutyrate coenzyme like domains"/>
    <property type="match status" value="1"/>
</dbReference>
<dbReference type="InterPro" id="IPR036390">
    <property type="entry name" value="WH_DNA-bd_sf"/>
</dbReference>
<keyword evidence="7" id="KW-1185">Reference proteome</keyword>
<dbReference type="InterPro" id="IPR050313">
    <property type="entry name" value="Carb_Metab_HTH_regulators"/>
</dbReference>
<dbReference type="SMART" id="SM00420">
    <property type="entry name" value="HTH_DEOR"/>
    <property type="match status" value="1"/>
</dbReference>
<organism evidence="6 7">
    <name type="scientific">Acidimangrovimonas pyrenivorans</name>
    <dbReference type="NCBI Taxonomy" id="2030798"/>
    <lineage>
        <taxon>Bacteria</taxon>
        <taxon>Pseudomonadati</taxon>
        <taxon>Pseudomonadota</taxon>
        <taxon>Alphaproteobacteria</taxon>
        <taxon>Rhodobacterales</taxon>
        <taxon>Paracoccaceae</taxon>
        <taxon>Acidimangrovimonas</taxon>
    </lineage>
</organism>
<evidence type="ECO:0000256" key="4">
    <source>
        <dbReference type="ARBA" id="ARBA00023163"/>
    </source>
</evidence>
<name>A0ABV7AJT9_9RHOB</name>
<keyword evidence="4" id="KW-0804">Transcription</keyword>
<evidence type="ECO:0000313" key="6">
    <source>
        <dbReference type="EMBL" id="MFC2969497.1"/>
    </source>
</evidence>
<gene>
    <name evidence="6" type="ORF">ACFOES_15455</name>
</gene>
<reference evidence="7" key="1">
    <citation type="journal article" date="2019" name="Int. J. Syst. Evol. Microbiol.">
        <title>The Global Catalogue of Microorganisms (GCM) 10K type strain sequencing project: providing services to taxonomists for standard genome sequencing and annotation.</title>
        <authorList>
            <consortium name="The Broad Institute Genomics Platform"/>
            <consortium name="The Broad Institute Genome Sequencing Center for Infectious Disease"/>
            <person name="Wu L."/>
            <person name="Ma J."/>
        </authorList>
    </citation>
    <scope>NUCLEOTIDE SEQUENCE [LARGE SCALE GENOMIC DNA]</scope>
    <source>
        <strain evidence="7">KCTC 62192</strain>
    </source>
</reference>
<dbReference type="Pfam" id="PF00455">
    <property type="entry name" value="DeoRC"/>
    <property type="match status" value="1"/>
</dbReference>
<dbReference type="InterPro" id="IPR014036">
    <property type="entry name" value="DeoR-like_C"/>
</dbReference>
<evidence type="ECO:0000313" key="7">
    <source>
        <dbReference type="Proteomes" id="UP001595443"/>
    </source>
</evidence>
<dbReference type="GO" id="GO:0003677">
    <property type="term" value="F:DNA binding"/>
    <property type="evidence" value="ECO:0007669"/>
    <property type="project" value="UniProtKB-KW"/>
</dbReference>
<dbReference type="EMBL" id="JBHRSK010000013">
    <property type="protein sequence ID" value="MFC2969497.1"/>
    <property type="molecule type" value="Genomic_DNA"/>
</dbReference>
<evidence type="ECO:0000256" key="3">
    <source>
        <dbReference type="ARBA" id="ARBA00023125"/>
    </source>
</evidence>
<proteinExistence type="predicted"/>
<comment type="caution">
    <text evidence="6">The sequence shown here is derived from an EMBL/GenBank/DDBJ whole genome shotgun (WGS) entry which is preliminary data.</text>
</comment>
<evidence type="ECO:0000256" key="2">
    <source>
        <dbReference type="ARBA" id="ARBA00023015"/>
    </source>
</evidence>